<evidence type="ECO:0000313" key="3">
    <source>
        <dbReference type="EMBL" id="PRZ12869.1"/>
    </source>
</evidence>
<comment type="caution">
    <text evidence="3">The sequence shown here is derived from an EMBL/GenBank/DDBJ whole genome shotgun (WGS) entry which is preliminary data.</text>
</comment>
<evidence type="ECO:0000259" key="2">
    <source>
        <dbReference type="Pfam" id="PF02517"/>
    </source>
</evidence>
<dbReference type="Proteomes" id="UP000238836">
    <property type="component" value="Unassembled WGS sequence"/>
</dbReference>
<dbReference type="EMBL" id="PVTZ01000011">
    <property type="protein sequence ID" value="PRZ12869.1"/>
    <property type="molecule type" value="Genomic_DNA"/>
</dbReference>
<name>A0ABX5ELH1_9BACL</name>
<dbReference type="PANTHER" id="PTHR35797">
    <property type="entry name" value="PROTEASE-RELATED"/>
    <property type="match status" value="1"/>
</dbReference>
<evidence type="ECO:0000313" key="4">
    <source>
        <dbReference type="Proteomes" id="UP000238836"/>
    </source>
</evidence>
<evidence type="ECO:0000256" key="1">
    <source>
        <dbReference type="SAM" id="Phobius"/>
    </source>
</evidence>
<dbReference type="InterPro" id="IPR042150">
    <property type="entry name" value="MmRce1-like"/>
</dbReference>
<dbReference type="Pfam" id="PF02517">
    <property type="entry name" value="Rce1-like"/>
    <property type="match status" value="1"/>
</dbReference>
<feature type="domain" description="CAAX prenyl protease 2/Lysostaphin resistance protein A-like" evidence="2">
    <location>
        <begin position="130"/>
        <end position="225"/>
    </location>
</feature>
<sequence length="284" mass="31973">MNLSNMRINFAYLYIAVVLLVSWAIGGISYYTGGYQSTVENIIYVMITPAIIALCFQMWAYKKSLWGEMLSIVKNCNAKAVFFAIFYPLLFIGALSVFSLFCGNGSVSPTSLSSFMQSLYMFPLYFLLDFPIFWGEEYGWRGFLLKHFTSSLGKFKATMLVGLVWAFYHIPLVFLLAKSTGIGNPVAVSLVQALTAFFFSFAFSHAYYLSGALFPVVLLHWVWNMLNPAFLGNIYTNKQGIITGDIFFQNGEGIMGLVLSLLMAIAIGWRFIKSDKNSRTYRDA</sequence>
<feature type="transmembrane region" description="Helical" evidence="1">
    <location>
        <begin position="155"/>
        <end position="176"/>
    </location>
</feature>
<protein>
    <submittedName>
        <fullName evidence="3">CAAX prenyl protease-like protein</fullName>
    </submittedName>
</protein>
<keyword evidence="1" id="KW-0812">Transmembrane</keyword>
<reference evidence="3 4" key="1">
    <citation type="submission" date="2018-03" db="EMBL/GenBank/DDBJ databases">
        <title>Genomic Encyclopedia of Archaeal and Bacterial Type Strains, Phase II (KMG-II): from individual species to whole genera.</title>
        <authorList>
            <person name="Goeker M."/>
        </authorList>
    </citation>
    <scope>NUCLEOTIDE SEQUENCE [LARGE SCALE GENOMIC DNA]</scope>
    <source>
        <strain evidence="3 4">RHA1</strain>
    </source>
</reference>
<feature type="transmembrane region" description="Helical" evidence="1">
    <location>
        <begin position="81"/>
        <end position="101"/>
    </location>
</feature>
<accession>A0ABX5ELH1</accession>
<organism evidence="3 4">
    <name type="scientific">Laceyella sediminis</name>
    <dbReference type="NCBI Taxonomy" id="573074"/>
    <lineage>
        <taxon>Bacteria</taxon>
        <taxon>Bacillati</taxon>
        <taxon>Bacillota</taxon>
        <taxon>Bacilli</taxon>
        <taxon>Bacillales</taxon>
        <taxon>Thermoactinomycetaceae</taxon>
        <taxon>Laceyella</taxon>
    </lineage>
</organism>
<feature type="transmembrane region" description="Helical" evidence="1">
    <location>
        <begin position="113"/>
        <end position="134"/>
    </location>
</feature>
<keyword evidence="1" id="KW-1133">Transmembrane helix</keyword>
<proteinExistence type="predicted"/>
<dbReference type="RefSeq" id="WP_181353034.1">
    <property type="nucleotide sequence ID" value="NZ_PVTZ01000011.1"/>
</dbReference>
<keyword evidence="1" id="KW-0472">Membrane</keyword>
<feature type="transmembrane region" description="Helical" evidence="1">
    <location>
        <begin position="253"/>
        <end position="272"/>
    </location>
</feature>
<feature type="transmembrane region" description="Helical" evidence="1">
    <location>
        <begin position="206"/>
        <end position="223"/>
    </location>
</feature>
<dbReference type="PANTHER" id="PTHR35797:SF1">
    <property type="entry name" value="PROTEASE"/>
    <property type="match status" value="1"/>
</dbReference>
<keyword evidence="4" id="KW-1185">Reference proteome</keyword>
<gene>
    <name evidence="3" type="ORF">CLV36_11183</name>
</gene>
<dbReference type="InterPro" id="IPR003675">
    <property type="entry name" value="Rce1/LyrA-like_dom"/>
</dbReference>
<feature type="transmembrane region" description="Helical" evidence="1">
    <location>
        <begin position="42"/>
        <end position="61"/>
    </location>
</feature>
<feature type="transmembrane region" description="Helical" evidence="1">
    <location>
        <begin position="12"/>
        <end position="30"/>
    </location>
</feature>